<evidence type="ECO:0000256" key="5">
    <source>
        <dbReference type="ARBA" id="ARBA00023136"/>
    </source>
</evidence>
<keyword evidence="5 6" id="KW-0472">Membrane</keyword>
<feature type="transmembrane region" description="Helical" evidence="6">
    <location>
        <begin position="86"/>
        <end position="105"/>
    </location>
</feature>
<dbReference type="SUPFAM" id="SSF103473">
    <property type="entry name" value="MFS general substrate transporter"/>
    <property type="match status" value="1"/>
</dbReference>
<feature type="transmembrane region" description="Helical" evidence="6">
    <location>
        <begin position="384"/>
        <end position="403"/>
    </location>
</feature>
<sequence length="424" mass="43589">MPVSPDHAKDGVVPPLRSNRDYRLLLTGSTLSSLGSGMLSLGIMLLIVDLTHSPAKAGLVAGAYGVGQWVMMLPAGALCDRWNRKRVMVVSALVCSVVLGSIPLADALGALTFPHMLVAGVLLGAAGCFYSPAEQAALKRIVPAEQMGTALSLNQARNSLGGVVGSPAAAALFSLSRSLPMAVYAALSLAAVACASLVRTHLPALSSDPVRLRGLIDDVVTGIRWVWKARAIRDMVLCGMVLNLGLNGIFTTALLALQLDGTSPQALGLMDAGVGVVGILAALAAPWVLRQARVGGIAVMTISVLAVMGLAMPLHLNVWWIGGLFALGELALIPLNAGMGAYRVHITPDAVQGRTSSAASFLSLAMMPLASAGAGLALEHLGATWALLLFAAALSLGGFACVLSRPIRSIPKVADLADVPEVSI</sequence>
<dbReference type="PANTHER" id="PTHR23513">
    <property type="entry name" value="INTEGRAL MEMBRANE EFFLUX PROTEIN-RELATED"/>
    <property type="match status" value="1"/>
</dbReference>
<accession>A0A2I1KVV9</accession>
<dbReference type="GO" id="GO:0005886">
    <property type="term" value="C:plasma membrane"/>
    <property type="evidence" value="ECO:0007669"/>
    <property type="project" value="UniProtKB-SubCell"/>
</dbReference>
<evidence type="ECO:0000256" key="3">
    <source>
        <dbReference type="ARBA" id="ARBA00022692"/>
    </source>
</evidence>
<organism evidence="8 9">
    <name type="scientific">Actinomyces urogenitalis</name>
    <dbReference type="NCBI Taxonomy" id="103621"/>
    <lineage>
        <taxon>Bacteria</taxon>
        <taxon>Bacillati</taxon>
        <taxon>Actinomycetota</taxon>
        <taxon>Actinomycetes</taxon>
        <taxon>Actinomycetales</taxon>
        <taxon>Actinomycetaceae</taxon>
        <taxon>Actinomyces</taxon>
    </lineage>
</organism>
<comment type="caution">
    <text evidence="8">The sequence shown here is derived from an EMBL/GenBank/DDBJ whole genome shotgun (WGS) entry which is preliminary data.</text>
</comment>
<keyword evidence="2" id="KW-1003">Cell membrane</keyword>
<dbReference type="GO" id="GO:0022857">
    <property type="term" value="F:transmembrane transporter activity"/>
    <property type="evidence" value="ECO:0007669"/>
    <property type="project" value="InterPro"/>
</dbReference>
<gene>
    <name evidence="8" type="ORF">CYJ26_02495</name>
</gene>
<dbReference type="AlphaFoldDB" id="A0A2I1KVV9"/>
<evidence type="ECO:0000256" key="2">
    <source>
        <dbReference type="ARBA" id="ARBA00022475"/>
    </source>
</evidence>
<evidence type="ECO:0000256" key="4">
    <source>
        <dbReference type="ARBA" id="ARBA00022989"/>
    </source>
</evidence>
<dbReference type="Gene3D" id="1.20.1250.20">
    <property type="entry name" value="MFS general substrate transporter like domains"/>
    <property type="match status" value="1"/>
</dbReference>
<proteinExistence type="predicted"/>
<feature type="transmembrane region" description="Helical" evidence="6">
    <location>
        <begin position="318"/>
        <end position="337"/>
    </location>
</feature>
<dbReference type="InterPro" id="IPR020846">
    <property type="entry name" value="MFS_dom"/>
</dbReference>
<dbReference type="CDD" id="cd06173">
    <property type="entry name" value="MFS_MefA_like"/>
    <property type="match status" value="1"/>
</dbReference>
<reference evidence="8 9" key="1">
    <citation type="submission" date="2017-12" db="EMBL/GenBank/DDBJ databases">
        <title>Phylogenetic diversity of female urinary microbiome.</title>
        <authorList>
            <person name="Thomas-White K."/>
            <person name="Wolfe A.J."/>
        </authorList>
    </citation>
    <scope>NUCLEOTIDE SEQUENCE [LARGE SCALE GENOMIC DNA]</scope>
    <source>
        <strain evidence="8 9">UMB0319</strain>
    </source>
</reference>
<dbReference type="EMBL" id="PKHA01000001">
    <property type="protein sequence ID" value="PKY99762.1"/>
    <property type="molecule type" value="Genomic_DNA"/>
</dbReference>
<name>A0A2I1KVV9_9ACTO</name>
<evidence type="ECO:0000256" key="1">
    <source>
        <dbReference type="ARBA" id="ARBA00004651"/>
    </source>
</evidence>
<feature type="transmembrane region" description="Helical" evidence="6">
    <location>
        <begin position="269"/>
        <end position="289"/>
    </location>
</feature>
<keyword evidence="4 6" id="KW-1133">Transmembrane helix</keyword>
<dbReference type="PROSITE" id="PS50850">
    <property type="entry name" value="MFS"/>
    <property type="match status" value="1"/>
</dbReference>
<dbReference type="GeneID" id="81707817"/>
<feature type="transmembrane region" description="Helical" evidence="6">
    <location>
        <begin position="235"/>
        <end position="257"/>
    </location>
</feature>
<feature type="transmembrane region" description="Helical" evidence="6">
    <location>
        <begin position="59"/>
        <end position="79"/>
    </location>
</feature>
<feature type="transmembrane region" description="Helical" evidence="6">
    <location>
        <begin position="111"/>
        <end position="130"/>
    </location>
</feature>
<comment type="subcellular location">
    <subcellularLocation>
        <location evidence="1">Cell membrane</location>
        <topology evidence="1">Multi-pass membrane protein</topology>
    </subcellularLocation>
</comment>
<evidence type="ECO:0000313" key="9">
    <source>
        <dbReference type="Proteomes" id="UP000234778"/>
    </source>
</evidence>
<feature type="transmembrane region" description="Helical" evidence="6">
    <location>
        <begin position="358"/>
        <end position="378"/>
    </location>
</feature>
<dbReference type="PANTHER" id="PTHR23513:SF6">
    <property type="entry name" value="MAJOR FACILITATOR SUPERFAMILY ASSOCIATED DOMAIN-CONTAINING PROTEIN"/>
    <property type="match status" value="1"/>
</dbReference>
<evidence type="ECO:0000313" key="8">
    <source>
        <dbReference type="EMBL" id="PKY99762.1"/>
    </source>
</evidence>
<evidence type="ECO:0000256" key="6">
    <source>
        <dbReference type="SAM" id="Phobius"/>
    </source>
</evidence>
<feature type="transmembrane region" description="Helical" evidence="6">
    <location>
        <begin position="24"/>
        <end position="47"/>
    </location>
</feature>
<dbReference type="InterPro" id="IPR011701">
    <property type="entry name" value="MFS"/>
</dbReference>
<feature type="domain" description="Major facilitator superfamily (MFS) profile" evidence="7">
    <location>
        <begin position="21"/>
        <end position="409"/>
    </location>
</feature>
<dbReference type="Proteomes" id="UP000234778">
    <property type="component" value="Unassembled WGS sequence"/>
</dbReference>
<feature type="transmembrane region" description="Helical" evidence="6">
    <location>
        <begin position="294"/>
        <end position="312"/>
    </location>
</feature>
<keyword evidence="3 6" id="KW-0812">Transmembrane</keyword>
<dbReference type="InterPro" id="IPR036259">
    <property type="entry name" value="MFS_trans_sf"/>
</dbReference>
<evidence type="ECO:0000259" key="7">
    <source>
        <dbReference type="PROSITE" id="PS50850"/>
    </source>
</evidence>
<protein>
    <submittedName>
        <fullName evidence="8">MFS transporter</fullName>
    </submittedName>
</protein>
<dbReference type="Pfam" id="PF07690">
    <property type="entry name" value="MFS_1"/>
    <property type="match status" value="1"/>
</dbReference>
<dbReference type="RefSeq" id="WP_006549405.1">
    <property type="nucleotide sequence ID" value="NZ_JADNGB010000006.1"/>
</dbReference>